<dbReference type="Proteomes" id="UP000887159">
    <property type="component" value="Unassembled WGS sequence"/>
</dbReference>
<proteinExistence type="predicted"/>
<evidence type="ECO:0000313" key="1">
    <source>
        <dbReference type="EMBL" id="GFX98428.1"/>
    </source>
</evidence>
<dbReference type="EMBL" id="BMAU01021202">
    <property type="protein sequence ID" value="GFX98428.1"/>
    <property type="molecule type" value="Genomic_DNA"/>
</dbReference>
<keyword evidence="2" id="KW-1185">Reference proteome</keyword>
<reference evidence="1" key="1">
    <citation type="submission" date="2020-08" db="EMBL/GenBank/DDBJ databases">
        <title>Multicomponent nature underlies the extraordinary mechanical properties of spider dragline silk.</title>
        <authorList>
            <person name="Kono N."/>
            <person name="Nakamura H."/>
            <person name="Mori M."/>
            <person name="Yoshida Y."/>
            <person name="Ohtoshi R."/>
            <person name="Malay A.D."/>
            <person name="Moran D.A.P."/>
            <person name="Tomita M."/>
            <person name="Numata K."/>
            <person name="Arakawa K."/>
        </authorList>
    </citation>
    <scope>NUCLEOTIDE SEQUENCE</scope>
</reference>
<name>A0A8X6V3Z8_TRICX</name>
<dbReference type="AlphaFoldDB" id="A0A8X6V3Z8"/>
<organism evidence="1 2">
    <name type="scientific">Trichonephila clavipes</name>
    <name type="common">Golden silk orbweaver</name>
    <name type="synonym">Nephila clavipes</name>
    <dbReference type="NCBI Taxonomy" id="2585209"/>
    <lineage>
        <taxon>Eukaryota</taxon>
        <taxon>Metazoa</taxon>
        <taxon>Ecdysozoa</taxon>
        <taxon>Arthropoda</taxon>
        <taxon>Chelicerata</taxon>
        <taxon>Arachnida</taxon>
        <taxon>Araneae</taxon>
        <taxon>Araneomorphae</taxon>
        <taxon>Entelegynae</taxon>
        <taxon>Araneoidea</taxon>
        <taxon>Nephilidae</taxon>
        <taxon>Trichonephila</taxon>
    </lineage>
</organism>
<accession>A0A8X6V3Z8</accession>
<evidence type="ECO:0000313" key="2">
    <source>
        <dbReference type="Proteomes" id="UP000887159"/>
    </source>
</evidence>
<gene>
    <name evidence="1" type="primary">NCL1_42224</name>
    <name evidence="1" type="ORF">TNCV_4001971</name>
</gene>
<protein>
    <submittedName>
        <fullName evidence="1">Uncharacterized protein</fullName>
    </submittedName>
</protein>
<comment type="caution">
    <text evidence="1">The sequence shown here is derived from an EMBL/GenBank/DDBJ whole genome shotgun (WGS) entry which is preliminary data.</text>
</comment>
<sequence length="113" mass="12927">MVSCEYLWPTLRCRREAGVSPLLSIGWWYFSSVSPKRHCCRVSAADKGCRVYPLDPRPDSVVLYSGCTPGKRRAWYLPDDRYTASLVGLRGGWRHARTKMFMRTYGSEYAVPG</sequence>